<name>A0A8H3XHR0_GIGMA</name>
<proteinExistence type="predicted"/>
<dbReference type="EMBL" id="WTPW01001044">
    <property type="protein sequence ID" value="KAF0460715.1"/>
    <property type="molecule type" value="Genomic_DNA"/>
</dbReference>
<keyword evidence="3" id="KW-1185">Reference proteome</keyword>
<feature type="region of interest" description="Disordered" evidence="1">
    <location>
        <begin position="94"/>
        <end position="118"/>
    </location>
</feature>
<evidence type="ECO:0000313" key="2">
    <source>
        <dbReference type="EMBL" id="KAF0460715.1"/>
    </source>
</evidence>
<dbReference type="AlphaFoldDB" id="A0A8H3XHR0"/>
<organism evidence="2 3">
    <name type="scientific">Gigaspora margarita</name>
    <dbReference type="NCBI Taxonomy" id="4874"/>
    <lineage>
        <taxon>Eukaryota</taxon>
        <taxon>Fungi</taxon>
        <taxon>Fungi incertae sedis</taxon>
        <taxon>Mucoromycota</taxon>
        <taxon>Glomeromycotina</taxon>
        <taxon>Glomeromycetes</taxon>
        <taxon>Diversisporales</taxon>
        <taxon>Gigasporaceae</taxon>
        <taxon>Gigaspora</taxon>
    </lineage>
</organism>
<dbReference type="Proteomes" id="UP000439903">
    <property type="component" value="Unassembled WGS sequence"/>
</dbReference>
<comment type="caution">
    <text evidence="2">The sequence shown here is derived from an EMBL/GenBank/DDBJ whole genome shotgun (WGS) entry which is preliminary data.</text>
</comment>
<accession>A0A8H3XHR0</accession>
<protein>
    <submittedName>
        <fullName evidence="2">Uncharacterized protein</fullName>
    </submittedName>
</protein>
<gene>
    <name evidence="2" type="ORF">F8M41_000588</name>
</gene>
<evidence type="ECO:0000256" key="1">
    <source>
        <dbReference type="SAM" id="MobiDB-lite"/>
    </source>
</evidence>
<reference evidence="2 3" key="1">
    <citation type="journal article" date="2019" name="Environ. Microbiol.">
        <title>At the nexus of three kingdoms: the genome of the mycorrhizal fungus Gigaspora margarita provides insights into plant, endobacterial and fungal interactions.</title>
        <authorList>
            <person name="Venice F."/>
            <person name="Ghignone S."/>
            <person name="Salvioli di Fossalunga A."/>
            <person name="Amselem J."/>
            <person name="Novero M."/>
            <person name="Xianan X."/>
            <person name="Sedzielewska Toro K."/>
            <person name="Morin E."/>
            <person name="Lipzen A."/>
            <person name="Grigoriev I.V."/>
            <person name="Henrissat B."/>
            <person name="Martin F.M."/>
            <person name="Bonfante P."/>
        </authorList>
    </citation>
    <scope>NUCLEOTIDE SEQUENCE [LARGE SCALE GENOMIC DNA]</scope>
    <source>
        <strain evidence="2 3">BEG34</strain>
    </source>
</reference>
<sequence>MPLARTLYCTQHQFTNGSNFCIHELIQAQLYSGQKKKPTNLWSFFTGEESITSEELHLFLNKDDNSVGDNAGYQGRRLYLALFCQRPNDVGVNAGDDGNANASVDDNTDDGVDGNADASVDSNANAGVDGNAYVTFLALLALFHKLCTLLTSTCKKTKSN</sequence>
<evidence type="ECO:0000313" key="3">
    <source>
        <dbReference type="Proteomes" id="UP000439903"/>
    </source>
</evidence>